<dbReference type="AlphaFoldDB" id="A0AAV5RKS1"/>
<dbReference type="SUPFAM" id="SSF55307">
    <property type="entry name" value="Tubulin C-terminal domain-like"/>
    <property type="match status" value="1"/>
</dbReference>
<keyword evidence="17" id="KW-1185">Reference proteome</keyword>
<dbReference type="InterPro" id="IPR023123">
    <property type="entry name" value="Tubulin_C"/>
</dbReference>
<dbReference type="Gene3D" id="3.40.50.1440">
    <property type="entry name" value="Tubulin/FtsZ, GTPase domain"/>
    <property type="match status" value="1"/>
</dbReference>
<dbReference type="CDD" id="cd02187">
    <property type="entry name" value="beta_tubulin"/>
    <property type="match status" value="1"/>
</dbReference>
<dbReference type="Pfam" id="PF00091">
    <property type="entry name" value="Tubulin"/>
    <property type="match status" value="1"/>
</dbReference>
<evidence type="ECO:0000256" key="10">
    <source>
        <dbReference type="ARBA" id="ARBA00023134"/>
    </source>
</evidence>
<dbReference type="PRINTS" id="PR01161">
    <property type="entry name" value="TUBULIN"/>
</dbReference>
<protein>
    <recommendedName>
        <fullName evidence="13">Tubulin beta chain</fullName>
    </recommendedName>
</protein>
<dbReference type="Pfam" id="PF03953">
    <property type="entry name" value="Tubulin_C"/>
    <property type="match status" value="1"/>
</dbReference>
<comment type="cofactor">
    <cofactor evidence="1">
        <name>Mg(2+)</name>
        <dbReference type="ChEBI" id="CHEBI:18420"/>
    </cofactor>
</comment>
<comment type="similarity">
    <text evidence="3 13">Belongs to the tubulin family.</text>
</comment>
<dbReference type="GO" id="GO:0003924">
    <property type="term" value="F:GTPase activity"/>
    <property type="evidence" value="ECO:0007669"/>
    <property type="project" value="InterPro"/>
</dbReference>
<evidence type="ECO:0000256" key="2">
    <source>
        <dbReference type="ARBA" id="ARBA00004245"/>
    </source>
</evidence>
<keyword evidence="10 13" id="KW-0342">GTP-binding</keyword>
<evidence type="ECO:0000256" key="7">
    <source>
        <dbReference type="ARBA" id="ARBA00022723"/>
    </source>
</evidence>
<proteinExistence type="inferred from homology"/>
<feature type="domain" description="Tubulin/FtsZ GTPase" evidence="14">
    <location>
        <begin position="59"/>
        <end position="254"/>
    </location>
</feature>
<dbReference type="GO" id="GO:0005525">
    <property type="term" value="F:GTP binding"/>
    <property type="evidence" value="ECO:0007669"/>
    <property type="project" value="UniProtKB-UniRule"/>
</dbReference>
<evidence type="ECO:0000256" key="5">
    <source>
        <dbReference type="ARBA" id="ARBA00022490"/>
    </source>
</evidence>
<evidence type="ECO:0000256" key="3">
    <source>
        <dbReference type="ARBA" id="ARBA00009636"/>
    </source>
</evidence>
<dbReference type="GO" id="GO:0046872">
    <property type="term" value="F:metal ion binding"/>
    <property type="evidence" value="ECO:0007669"/>
    <property type="project" value="UniProtKB-KW"/>
</dbReference>
<evidence type="ECO:0000256" key="8">
    <source>
        <dbReference type="ARBA" id="ARBA00022741"/>
    </source>
</evidence>
<evidence type="ECO:0000313" key="17">
    <source>
        <dbReference type="Proteomes" id="UP001362899"/>
    </source>
</evidence>
<reference evidence="16 17" key="1">
    <citation type="journal article" date="2023" name="Elife">
        <title>Identification of key yeast species and microbe-microbe interactions impacting larval growth of Drosophila in the wild.</title>
        <authorList>
            <person name="Mure A."/>
            <person name="Sugiura Y."/>
            <person name="Maeda R."/>
            <person name="Honda K."/>
            <person name="Sakurai N."/>
            <person name="Takahashi Y."/>
            <person name="Watada M."/>
            <person name="Katoh T."/>
            <person name="Gotoh A."/>
            <person name="Gotoh Y."/>
            <person name="Taniguchi I."/>
            <person name="Nakamura K."/>
            <person name="Hayashi T."/>
            <person name="Katayama T."/>
            <person name="Uemura T."/>
            <person name="Hattori Y."/>
        </authorList>
    </citation>
    <scope>NUCLEOTIDE SEQUENCE [LARGE SCALE GENOMIC DNA]</scope>
    <source>
        <strain evidence="16 17">SB-73</strain>
    </source>
</reference>
<keyword evidence="8 13" id="KW-0547">Nucleotide-binding</keyword>
<comment type="function">
    <text evidence="12 13">Tubulin is the major constituent of microtubules, a cylinder consisting of laterally associated linear protofilaments composed of alpha- and beta-tubulin heterodimers. Microtubules grow by the addition of GTP-tubulin dimers to the microtubule end, where a stabilizing cap forms. Below the cap, tubulin dimers are in GDP-bound state, owing to GTPase activity of alpha-tubulin.</text>
</comment>
<dbReference type="InterPro" id="IPR036525">
    <property type="entry name" value="Tubulin/FtsZ_GTPase_sf"/>
</dbReference>
<evidence type="ECO:0000256" key="9">
    <source>
        <dbReference type="ARBA" id="ARBA00022842"/>
    </source>
</evidence>
<dbReference type="SMART" id="SM00865">
    <property type="entry name" value="Tubulin_C"/>
    <property type="match status" value="1"/>
</dbReference>
<comment type="subcellular location">
    <subcellularLocation>
        <location evidence="2">Cytoplasm</location>
        <location evidence="2">Cytoskeleton</location>
    </subcellularLocation>
</comment>
<dbReference type="InterPro" id="IPR003008">
    <property type="entry name" value="Tubulin_FtsZ_GTPase"/>
</dbReference>
<dbReference type="EMBL" id="BTGC01000008">
    <property type="protein sequence ID" value="GMM51827.1"/>
    <property type="molecule type" value="Genomic_DNA"/>
</dbReference>
<dbReference type="Gene3D" id="1.10.287.600">
    <property type="entry name" value="Helix hairpin bin"/>
    <property type="match status" value="1"/>
</dbReference>
<keyword evidence="7" id="KW-0479">Metal-binding</keyword>
<feature type="domain" description="Tubulin/FtsZ 2-layer sandwich" evidence="15">
    <location>
        <begin position="256"/>
        <end position="393"/>
    </location>
</feature>
<organism evidence="16 17">
    <name type="scientific">Starmerella bacillaris</name>
    <name type="common">Yeast</name>
    <name type="synonym">Candida zemplinina</name>
    <dbReference type="NCBI Taxonomy" id="1247836"/>
    <lineage>
        <taxon>Eukaryota</taxon>
        <taxon>Fungi</taxon>
        <taxon>Dikarya</taxon>
        <taxon>Ascomycota</taxon>
        <taxon>Saccharomycotina</taxon>
        <taxon>Dipodascomycetes</taxon>
        <taxon>Dipodascales</taxon>
        <taxon>Trichomonascaceae</taxon>
        <taxon>Starmerella</taxon>
    </lineage>
</organism>
<keyword evidence="5" id="KW-0963">Cytoplasm</keyword>
<dbReference type="GO" id="GO:0005200">
    <property type="term" value="F:structural constituent of cytoskeleton"/>
    <property type="evidence" value="ECO:0007669"/>
    <property type="project" value="InterPro"/>
</dbReference>
<dbReference type="PANTHER" id="PTHR11588">
    <property type="entry name" value="TUBULIN"/>
    <property type="match status" value="1"/>
</dbReference>
<keyword evidence="11" id="KW-0206">Cytoskeleton</keyword>
<dbReference type="PROSITE" id="PS00227">
    <property type="entry name" value="TUBULIN"/>
    <property type="match status" value="1"/>
</dbReference>
<dbReference type="InterPro" id="IPR002453">
    <property type="entry name" value="Beta_tubulin"/>
</dbReference>
<evidence type="ECO:0000259" key="15">
    <source>
        <dbReference type="SMART" id="SM00865"/>
    </source>
</evidence>
<evidence type="ECO:0000256" key="11">
    <source>
        <dbReference type="ARBA" id="ARBA00023212"/>
    </source>
</evidence>
<dbReference type="Proteomes" id="UP001362899">
    <property type="component" value="Unassembled WGS sequence"/>
</dbReference>
<comment type="caution">
    <text evidence="16">The sequence shown here is derived from an EMBL/GenBank/DDBJ whole genome shotgun (WGS) entry which is preliminary data.</text>
</comment>
<comment type="subunit">
    <text evidence="4 13">Dimer of alpha and beta chains. A typical microtubule is a hollow water-filled tube with an outer diameter of 25 nm and an inner diameter of 15 nM. Alpha-beta heterodimers associate head-to-tail to form protofilaments running lengthwise along the microtubule wall with the beta-tubulin subunit facing the microtubule plus end conferring a structural polarity. Microtubules usually have 13 protofilaments but different protofilament numbers can be found in some organisms and specialized cells.</text>
</comment>
<dbReference type="PROSITE" id="PS00228">
    <property type="entry name" value="TUBULIN_B_AUTOREG"/>
    <property type="match status" value="1"/>
</dbReference>
<evidence type="ECO:0000313" key="16">
    <source>
        <dbReference type="EMBL" id="GMM51827.1"/>
    </source>
</evidence>
<evidence type="ECO:0000259" key="14">
    <source>
        <dbReference type="SMART" id="SM00864"/>
    </source>
</evidence>
<keyword evidence="6 13" id="KW-0493">Microtubule</keyword>
<evidence type="ECO:0000256" key="1">
    <source>
        <dbReference type="ARBA" id="ARBA00001946"/>
    </source>
</evidence>
<gene>
    <name evidence="16" type="ORF">DASB73_027900</name>
</gene>
<dbReference type="PRINTS" id="PR01163">
    <property type="entry name" value="BETATUBULIN"/>
</dbReference>
<evidence type="ECO:0000256" key="4">
    <source>
        <dbReference type="ARBA" id="ARBA00011747"/>
    </source>
</evidence>
<dbReference type="GO" id="GO:0005874">
    <property type="term" value="C:microtubule"/>
    <property type="evidence" value="ECO:0007669"/>
    <property type="project" value="UniProtKB-KW"/>
</dbReference>
<dbReference type="SMART" id="SM00864">
    <property type="entry name" value="Tubulin"/>
    <property type="match status" value="1"/>
</dbReference>
<dbReference type="Gene3D" id="3.30.1330.20">
    <property type="entry name" value="Tubulin/FtsZ, C-terminal domain"/>
    <property type="match status" value="1"/>
</dbReference>
<dbReference type="InterPro" id="IPR008280">
    <property type="entry name" value="Tub_FtsZ_C"/>
</dbReference>
<dbReference type="InterPro" id="IPR017975">
    <property type="entry name" value="Tubulin_CS"/>
</dbReference>
<dbReference type="FunFam" id="3.30.1330.20:FF:000009">
    <property type="entry name" value="Tubulin beta chain"/>
    <property type="match status" value="1"/>
</dbReference>
<dbReference type="InterPro" id="IPR013838">
    <property type="entry name" value="Beta-tubulin_BS"/>
</dbReference>
<evidence type="ECO:0000256" key="6">
    <source>
        <dbReference type="ARBA" id="ARBA00022701"/>
    </source>
</evidence>
<evidence type="ECO:0000256" key="12">
    <source>
        <dbReference type="ARBA" id="ARBA00034296"/>
    </source>
</evidence>
<dbReference type="SUPFAM" id="SSF52490">
    <property type="entry name" value="Tubulin nucleotide-binding domain-like"/>
    <property type="match status" value="1"/>
</dbReference>
<dbReference type="InterPro" id="IPR000217">
    <property type="entry name" value="Tubulin"/>
</dbReference>
<keyword evidence="9" id="KW-0460">Magnesium</keyword>
<evidence type="ECO:0000256" key="13">
    <source>
        <dbReference type="RuleBase" id="RU000352"/>
    </source>
</evidence>
<dbReference type="GO" id="GO:0007017">
    <property type="term" value="P:microtubule-based process"/>
    <property type="evidence" value="ECO:0007669"/>
    <property type="project" value="InterPro"/>
</dbReference>
<name>A0AAV5RKS1_STABA</name>
<dbReference type="InterPro" id="IPR037103">
    <property type="entry name" value="Tubulin/FtsZ-like_C"/>
</dbReference>
<dbReference type="InterPro" id="IPR018316">
    <property type="entry name" value="Tubulin/FtsZ_2-layer-sand-dom"/>
</dbReference>
<sequence length="467" mass="51993">MREIVHISTGQCGNQIGTAFWETISAEHNIDGSGRRIVADHPAAAAGTYSGDVHANDKLDVYYSQSGSRYVPRAVLVDLEPGTLDNVKSGPLGDLFRPDNYINALSSAGNNWAKGYYTEGAEILEQVMDVVRREVELTDSLQGFQMTHSLGGGTGSGLGTLLMTNLRDEYADRMIASYSVFPSIDSDTVVEPYNSVLALSQLLESTNETFCLDNHAMYSIFQRNLKISQPSYGDINKLVAQVMSGVTTSLRYPGELNSDLRKLAVNLVPFNRLHFFTVGYAPLFASAAKKFTNLSVPELTQQLLDGRNLMAGVKPTTGKYLTCGAFFRGNVAVKEIEDEMNKYRARNSNLFVDFIPDNVQTSLCSVPPKDVDMTATFVSNTTAISQLFERIHGHFELMFKRKAFLHWFTFEGMDINEFTEAESNIKDLMSDYLQHQDNQFIPDEYEKYDDEEMIQEGYADEAEAIGA</sequence>
<accession>A0AAV5RKS1</accession>